<accession>A0A9N9FF18</accession>
<dbReference type="GO" id="GO:0004672">
    <property type="term" value="F:protein kinase activity"/>
    <property type="evidence" value="ECO:0007669"/>
    <property type="project" value="InterPro"/>
</dbReference>
<dbReference type="Pfam" id="PF00069">
    <property type="entry name" value="Pkinase"/>
    <property type="match status" value="1"/>
</dbReference>
<keyword evidence="1" id="KW-0547">Nucleotide-binding</keyword>
<dbReference type="AlphaFoldDB" id="A0A9N9FF18"/>
<sequence length="210" mass="24146">MSTNSESIEWIEQSINKEDINYFKYIGFNNKIEIGSGGFSKVYRAKWENDTYVALKSFHLDTVKEIVREFKLHRRVDFHENIIRLLGITKDSEGVTINPSPVEPSQQPSLDSNEISLSKIYNLIHNLDQFDINVFNDYYLMEGNLPDTTNLSSKASPSNGLNETLISNSKINNKMVEELVESFINTTNEGKSRDQRRSILEAYLTDHDDI</sequence>
<dbReference type="InterPro" id="IPR017441">
    <property type="entry name" value="Protein_kinase_ATP_BS"/>
</dbReference>
<evidence type="ECO:0000313" key="4">
    <source>
        <dbReference type="Proteomes" id="UP000789570"/>
    </source>
</evidence>
<evidence type="ECO:0000256" key="1">
    <source>
        <dbReference type="PROSITE-ProRule" id="PRU10141"/>
    </source>
</evidence>
<feature type="binding site" evidence="1">
    <location>
        <position position="56"/>
    </location>
    <ligand>
        <name>ATP</name>
        <dbReference type="ChEBI" id="CHEBI:30616"/>
    </ligand>
</feature>
<dbReference type="EMBL" id="CAJVPQ010001054">
    <property type="protein sequence ID" value="CAG8529544.1"/>
    <property type="molecule type" value="Genomic_DNA"/>
</dbReference>
<dbReference type="Gene3D" id="3.30.200.20">
    <property type="entry name" value="Phosphorylase Kinase, domain 1"/>
    <property type="match status" value="1"/>
</dbReference>
<keyword evidence="4" id="KW-1185">Reference proteome</keyword>
<gene>
    <name evidence="3" type="ORF">FCALED_LOCUS5108</name>
</gene>
<evidence type="ECO:0000313" key="3">
    <source>
        <dbReference type="EMBL" id="CAG8529544.1"/>
    </source>
</evidence>
<protein>
    <submittedName>
        <fullName evidence="3">12803_t:CDS:1</fullName>
    </submittedName>
</protein>
<evidence type="ECO:0000259" key="2">
    <source>
        <dbReference type="PROSITE" id="PS50011"/>
    </source>
</evidence>
<proteinExistence type="predicted"/>
<keyword evidence="1" id="KW-0067">ATP-binding</keyword>
<reference evidence="3" key="1">
    <citation type="submission" date="2021-06" db="EMBL/GenBank/DDBJ databases">
        <authorList>
            <person name="Kallberg Y."/>
            <person name="Tangrot J."/>
            <person name="Rosling A."/>
        </authorList>
    </citation>
    <scope>NUCLEOTIDE SEQUENCE</scope>
    <source>
        <strain evidence="3">UK204</strain>
    </source>
</reference>
<comment type="caution">
    <text evidence="3">The sequence shown here is derived from an EMBL/GenBank/DDBJ whole genome shotgun (WGS) entry which is preliminary data.</text>
</comment>
<dbReference type="PROSITE" id="PS50011">
    <property type="entry name" value="PROTEIN_KINASE_DOM"/>
    <property type="match status" value="1"/>
</dbReference>
<feature type="domain" description="Protein kinase" evidence="2">
    <location>
        <begin position="28"/>
        <end position="210"/>
    </location>
</feature>
<organism evidence="3 4">
    <name type="scientific">Funneliformis caledonium</name>
    <dbReference type="NCBI Taxonomy" id="1117310"/>
    <lineage>
        <taxon>Eukaryota</taxon>
        <taxon>Fungi</taxon>
        <taxon>Fungi incertae sedis</taxon>
        <taxon>Mucoromycota</taxon>
        <taxon>Glomeromycotina</taxon>
        <taxon>Glomeromycetes</taxon>
        <taxon>Glomerales</taxon>
        <taxon>Glomeraceae</taxon>
        <taxon>Funneliformis</taxon>
    </lineage>
</organism>
<dbReference type="InterPro" id="IPR000719">
    <property type="entry name" value="Prot_kinase_dom"/>
</dbReference>
<dbReference type="OrthoDB" id="2369865at2759"/>
<dbReference type="InterPro" id="IPR011009">
    <property type="entry name" value="Kinase-like_dom_sf"/>
</dbReference>
<dbReference type="Proteomes" id="UP000789570">
    <property type="component" value="Unassembled WGS sequence"/>
</dbReference>
<dbReference type="GO" id="GO:0005524">
    <property type="term" value="F:ATP binding"/>
    <property type="evidence" value="ECO:0007669"/>
    <property type="project" value="UniProtKB-UniRule"/>
</dbReference>
<name>A0A9N9FF18_9GLOM</name>
<dbReference type="SUPFAM" id="SSF56112">
    <property type="entry name" value="Protein kinase-like (PK-like)"/>
    <property type="match status" value="1"/>
</dbReference>
<dbReference type="PROSITE" id="PS00107">
    <property type="entry name" value="PROTEIN_KINASE_ATP"/>
    <property type="match status" value="1"/>
</dbReference>